<dbReference type="Pfam" id="PF13806">
    <property type="entry name" value="Rieske_2"/>
    <property type="match status" value="1"/>
</dbReference>
<feature type="domain" description="Rieske" evidence="7">
    <location>
        <begin position="8"/>
        <end position="103"/>
    </location>
</feature>
<dbReference type="AlphaFoldDB" id="A0A1H0E3V0"/>
<evidence type="ECO:0000259" key="7">
    <source>
        <dbReference type="PROSITE" id="PS51296"/>
    </source>
</evidence>
<keyword evidence="1" id="KW-0001">2Fe-2S</keyword>
<keyword evidence="3" id="KW-0560">Oxidoreductase</keyword>
<gene>
    <name evidence="8" type="ORF">SAMN04488053_103197</name>
</gene>
<organism evidence="8 9">
    <name type="scientific">Alkalicoccus daliensis</name>
    <dbReference type="NCBI Taxonomy" id="745820"/>
    <lineage>
        <taxon>Bacteria</taxon>
        <taxon>Bacillati</taxon>
        <taxon>Bacillota</taxon>
        <taxon>Bacilli</taxon>
        <taxon>Bacillales</taxon>
        <taxon>Bacillaceae</taxon>
        <taxon>Alkalicoccus</taxon>
    </lineage>
</organism>
<dbReference type="OrthoDB" id="593800at2"/>
<keyword evidence="9" id="KW-1185">Reference proteome</keyword>
<dbReference type="RefSeq" id="WP_090842180.1">
    <property type="nucleotide sequence ID" value="NZ_FNIL01000003.1"/>
</dbReference>
<accession>A0A1H0E3V0</accession>
<dbReference type="Gene3D" id="2.102.10.10">
    <property type="entry name" value="Rieske [2Fe-2S] iron-sulphur domain"/>
    <property type="match status" value="1"/>
</dbReference>
<dbReference type="GO" id="GO:0042128">
    <property type="term" value="P:nitrate assimilation"/>
    <property type="evidence" value="ECO:0007669"/>
    <property type="project" value="UniProtKB-KW"/>
</dbReference>
<name>A0A1H0E3V0_9BACI</name>
<keyword evidence="6" id="KW-0534">Nitrate assimilation</keyword>
<dbReference type="STRING" id="745820.SAMN04488053_103197"/>
<evidence type="ECO:0000256" key="4">
    <source>
        <dbReference type="ARBA" id="ARBA00023004"/>
    </source>
</evidence>
<sequence>MNMTKSLIRVMPEKELIPFIGREVNVYGTSIALFRLSDGTIKAVGSRCPHTNGPLAEGIVSGEFVYCPLQNWKVSLTTGKVQAPDEGEVPTYETVIENGNIFVSI</sequence>
<dbReference type="InterPro" id="IPR036922">
    <property type="entry name" value="Rieske_2Fe-2S_sf"/>
</dbReference>
<dbReference type="PANTHER" id="PTHR21496:SF23">
    <property type="entry name" value="3-PHENYLPROPIONATE_CINNAMIC ACID DIOXYGENASE FERREDOXIN SUBUNIT"/>
    <property type="match status" value="1"/>
</dbReference>
<dbReference type="InterPro" id="IPR017941">
    <property type="entry name" value="Rieske_2Fe-2S"/>
</dbReference>
<dbReference type="GO" id="GO:0051537">
    <property type="term" value="F:2 iron, 2 sulfur cluster binding"/>
    <property type="evidence" value="ECO:0007669"/>
    <property type="project" value="UniProtKB-KW"/>
</dbReference>
<dbReference type="GO" id="GO:0008942">
    <property type="term" value="F:nitrite reductase [NAD(P)H] activity"/>
    <property type="evidence" value="ECO:0007669"/>
    <property type="project" value="InterPro"/>
</dbReference>
<evidence type="ECO:0000313" key="8">
    <source>
        <dbReference type="EMBL" id="SDN77114.1"/>
    </source>
</evidence>
<evidence type="ECO:0000256" key="2">
    <source>
        <dbReference type="ARBA" id="ARBA00022723"/>
    </source>
</evidence>
<reference evidence="9" key="1">
    <citation type="submission" date="2016-10" db="EMBL/GenBank/DDBJ databases">
        <authorList>
            <person name="Varghese N."/>
            <person name="Submissions S."/>
        </authorList>
    </citation>
    <scope>NUCLEOTIDE SEQUENCE [LARGE SCALE GENOMIC DNA]</scope>
    <source>
        <strain evidence="9">CGMCC 1.10369</strain>
    </source>
</reference>
<proteinExistence type="predicted"/>
<keyword evidence="2" id="KW-0479">Metal-binding</keyword>
<evidence type="ECO:0000256" key="1">
    <source>
        <dbReference type="ARBA" id="ARBA00022714"/>
    </source>
</evidence>
<dbReference type="GO" id="GO:0016705">
    <property type="term" value="F:oxidoreductase activity, acting on paired donors, with incorporation or reduction of molecular oxygen"/>
    <property type="evidence" value="ECO:0007669"/>
    <property type="project" value="UniProtKB-ARBA"/>
</dbReference>
<protein>
    <submittedName>
        <fullName evidence="8">Nitrite reductase (NADH) small subunit</fullName>
    </submittedName>
</protein>
<evidence type="ECO:0000256" key="5">
    <source>
        <dbReference type="ARBA" id="ARBA00023014"/>
    </source>
</evidence>
<dbReference type="CDD" id="cd03530">
    <property type="entry name" value="Rieske_NirD_small_Bacillus"/>
    <property type="match status" value="1"/>
</dbReference>
<evidence type="ECO:0000313" key="9">
    <source>
        <dbReference type="Proteomes" id="UP000198778"/>
    </source>
</evidence>
<dbReference type="Proteomes" id="UP000198778">
    <property type="component" value="Unassembled WGS sequence"/>
</dbReference>
<evidence type="ECO:0000256" key="3">
    <source>
        <dbReference type="ARBA" id="ARBA00023002"/>
    </source>
</evidence>
<dbReference type="PANTHER" id="PTHR21496">
    <property type="entry name" value="FERREDOXIN-RELATED"/>
    <property type="match status" value="1"/>
</dbReference>
<dbReference type="EMBL" id="FNIL01000003">
    <property type="protein sequence ID" value="SDN77114.1"/>
    <property type="molecule type" value="Genomic_DNA"/>
</dbReference>
<dbReference type="SUPFAM" id="SSF50022">
    <property type="entry name" value="ISP domain"/>
    <property type="match status" value="1"/>
</dbReference>
<evidence type="ECO:0000256" key="6">
    <source>
        <dbReference type="ARBA" id="ARBA00023063"/>
    </source>
</evidence>
<dbReference type="PROSITE" id="PS51296">
    <property type="entry name" value="RIESKE"/>
    <property type="match status" value="1"/>
</dbReference>
<dbReference type="GO" id="GO:0046872">
    <property type="term" value="F:metal ion binding"/>
    <property type="evidence" value="ECO:0007669"/>
    <property type="project" value="UniProtKB-KW"/>
</dbReference>
<dbReference type="InterPro" id="IPR012748">
    <property type="entry name" value="Rieske-like_NirD"/>
</dbReference>
<keyword evidence="5" id="KW-0411">Iron-sulfur</keyword>
<keyword evidence="4" id="KW-0408">Iron</keyword>
<dbReference type="GO" id="GO:0004497">
    <property type="term" value="F:monooxygenase activity"/>
    <property type="evidence" value="ECO:0007669"/>
    <property type="project" value="UniProtKB-ARBA"/>
</dbReference>